<proteinExistence type="predicted"/>
<evidence type="ECO:0000256" key="1">
    <source>
        <dbReference type="SAM" id="MobiDB-lite"/>
    </source>
</evidence>
<dbReference type="EMBL" id="ML987194">
    <property type="protein sequence ID" value="KAF2250050.1"/>
    <property type="molecule type" value="Genomic_DNA"/>
</dbReference>
<dbReference type="RefSeq" id="XP_033685054.1">
    <property type="nucleotide sequence ID" value="XM_033826776.1"/>
</dbReference>
<reference evidence="2" key="1">
    <citation type="journal article" date="2020" name="Stud. Mycol.">
        <title>101 Dothideomycetes genomes: a test case for predicting lifestyles and emergence of pathogens.</title>
        <authorList>
            <person name="Haridas S."/>
            <person name="Albert R."/>
            <person name="Binder M."/>
            <person name="Bloem J."/>
            <person name="Labutti K."/>
            <person name="Salamov A."/>
            <person name="Andreopoulos B."/>
            <person name="Baker S."/>
            <person name="Barry K."/>
            <person name="Bills G."/>
            <person name="Bluhm B."/>
            <person name="Cannon C."/>
            <person name="Castanera R."/>
            <person name="Culley D."/>
            <person name="Daum C."/>
            <person name="Ezra D."/>
            <person name="Gonzalez J."/>
            <person name="Henrissat B."/>
            <person name="Kuo A."/>
            <person name="Liang C."/>
            <person name="Lipzen A."/>
            <person name="Lutzoni F."/>
            <person name="Magnuson J."/>
            <person name="Mondo S."/>
            <person name="Nolan M."/>
            <person name="Ohm R."/>
            <person name="Pangilinan J."/>
            <person name="Park H.-J."/>
            <person name="Ramirez L."/>
            <person name="Alfaro M."/>
            <person name="Sun H."/>
            <person name="Tritt A."/>
            <person name="Yoshinaga Y."/>
            <person name="Zwiers L.-H."/>
            <person name="Turgeon B."/>
            <person name="Goodwin S."/>
            <person name="Spatafora J."/>
            <person name="Crous P."/>
            <person name="Grigoriev I."/>
        </authorList>
    </citation>
    <scope>NUCLEOTIDE SEQUENCE</scope>
    <source>
        <strain evidence="2">CBS 122368</strain>
    </source>
</reference>
<evidence type="ECO:0000313" key="2">
    <source>
        <dbReference type="EMBL" id="KAF2250050.1"/>
    </source>
</evidence>
<feature type="region of interest" description="Disordered" evidence="1">
    <location>
        <begin position="314"/>
        <end position="335"/>
    </location>
</feature>
<evidence type="ECO:0000313" key="3">
    <source>
        <dbReference type="Proteomes" id="UP000800094"/>
    </source>
</evidence>
<feature type="compositionally biased region" description="Polar residues" evidence="1">
    <location>
        <begin position="134"/>
        <end position="143"/>
    </location>
</feature>
<feature type="compositionally biased region" description="Basic residues" evidence="1">
    <location>
        <begin position="49"/>
        <end position="59"/>
    </location>
</feature>
<feature type="compositionally biased region" description="Basic and acidic residues" evidence="1">
    <location>
        <begin position="315"/>
        <end position="332"/>
    </location>
</feature>
<feature type="compositionally biased region" description="Low complexity" evidence="1">
    <location>
        <begin position="392"/>
        <end position="419"/>
    </location>
</feature>
<gene>
    <name evidence="2" type="ORF">BU26DRAFT_504450</name>
</gene>
<dbReference type="Proteomes" id="UP000800094">
    <property type="component" value="Unassembled WGS sequence"/>
</dbReference>
<dbReference type="AlphaFoldDB" id="A0A6A6IKG2"/>
<feature type="compositionally biased region" description="Polar residues" evidence="1">
    <location>
        <begin position="443"/>
        <end position="463"/>
    </location>
</feature>
<name>A0A6A6IKG2_9PLEO</name>
<sequence>MPHCLPFGHGATDPDFDMIQPRPRSRESNPNTDMDGAVVSNDLSEKLHLGTKARKRRRAHSDPKGFAARPRRSSFGGLRKTKSAPVGLDLPAVHEDTKNMKEMGRFETVSKLLKPSDTLIEAKEVDHAKRDALASNTSSSITRSKCPPARNSDGTPADPIATPSPPATPPQPKKQPSVLPPLQLPAHEAKEEYKIPQLSPIKVSTRISWNLPNLTLIISDRSSTTPEPNLQPEVESEPQPEEKPPSSRHSSKRVAFSKAADEIIAPRKQIPEHCPSLHRQSSWSSVFLLTVASPVKPVKGQAVGKPILKRSSSNLEDRIEEQRKEEADRSGGEHVYLSALMEKNLKRLPRSKSGMKASGAKPTVSLVQLPESLYSMSISDGRRTPPAIQHNASPPSSSSSATSFDSSSSSSSKDSAFKAVTLSEPIHFSRPRSRGGSPEMPRPTTSPATTPVRSPNKHSSTQCEGKWLRRGSRGSLHGGQAEAPPVPPLPKSLGALRAC</sequence>
<feature type="region of interest" description="Disordered" evidence="1">
    <location>
        <begin position="220"/>
        <end position="256"/>
    </location>
</feature>
<feature type="region of interest" description="Disordered" evidence="1">
    <location>
        <begin position="377"/>
        <end position="499"/>
    </location>
</feature>
<protein>
    <submittedName>
        <fullName evidence="2">Uncharacterized protein</fullName>
    </submittedName>
</protein>
<keyword evidence="3" id="KW-1185">Reference proteome</keyword>
<dbReference type="GeneID" id="54580106"/>
<feature type="region of interest" description="Disordered" evidence="1">
    <location>
        <begin position="130"/>
        <end position="185"/>
    </location>
</feature>
<accession>A0A6A6IKG2</accession>
<feature type="compositionally biased region" description="Pro residues" evidence="1">
    <location>
        <begin position="162"/>
        <end position="183"/>
    </location>
</feature>
<feature type="region of interest" description="Disordered" evidence="1">
    <location>
        <begin position="1"/>
        <end position="95"/>
    </location>
</feature>
<organism evidence="2 3">
    <name type="scientific">Trematosphaeria pertusa</name>
    <dbReference type="NCBI Taxonomy" id="390896"/>
    <lineage>
        <taxon>Eukaryota</taxon>
        <taxon>Fungi</taxon>
        <taxon>Dikarya</taxon>
        <taxon>Ascomycota</taxon>
        <taxon>Pezizomycotina</taxon>
        <taxon>Dothideomycetes</taxon>
        <taxon>Pleosporomycetidae</taxon>
        <taxon>Pleosporales</taxon>
        <taxon>Massarineae</taxon>
        <taxon>Trematosphaeriaceae</taxon>
        <taxon>Trematosphaeria</taxon>
    </lineage>
</organism>